<dbReference type="SUPFAM" id="SSF51556">
    <property type="entry name" value="Metallo-dependent hydrolases"/>
    <property type="match status" value="1"/>
</dbReference>
<dbReference type="InterPro" id="IPR032466">
    <property type="entry name" value="Metal_Hydrolase"/>
</dbReference>
<dbReference type="Pfam" id="PF04909">
    <property type="entry name" value="Amidohydro_2"/>
    <property type="match status" value="1"/>
</dbReference>
<evidence type="ECO:0000259" key="2">
    <source>
        <dbReference type="Pfam" id="PF04909"/>
    </source>
</evidence>
<reference evidence="3 4" key="1">
    <citation type="submission" date="2008-08" db="EMBL/GenBank/DDBJ databases">
        <title>Draft genome sequence of Bacteroides plebeius (DSM 17135).</title>
        <authorList>
            <person name="Sudarsanam P."/>
            <person name="Ley R."/>
            <person name="Guruge J."/>
            <person name="Turnbaugh P.J."/>
            <person name="Mahowald M."/>
            <person name="Liep D."/>
            <person name="Gordon J."/>
        </authorList>
    </citation>
    <scope>NUCLEOTIDE SEQUENCE [LARGE SCALE GENOMIC DNA]</scope>
    <source>
        <strain evidence="4">DSM 17135 / JCM 12973 / M2</strain>
    </source>
</reference>
<dbReference type="InterPro" id="IPR032465">
    <property type="entry name" value="ACMSD"/>
</dbReference>
<reference evidence="3 4" key="2">
    <citation type="submission" date="2008-08" db="EMBL/GenBank/DDBJ databases">
        <authorList>
            <person name="Fulton L."/>
            <person name="Clifton S."/>
            <person name="Fulton B."/>
            <person name="Xu J."/>
            <person name="Minx P."/>
            <person name="Pepin K.H."/>
            <person name="Johnson M."/>
            <person name="Thiruvilangam P."/>
            <person name="Bhonagiri V."/>
            <person name="Nash W.E."/>
            <person name="Mardis E.R."/>
            <person name="Wilson R.K."/>
        </authorList>
    </citation>
    <scope>NUCLEOTIDE SEQUENCE [LARGE SCALE GENOMIC DNA]</scope>
    <source>
        <strain evidence="4">DSM 17135 / JCM 12973 / M2</strain>
    </source>
</reference>
<accession>B5CY81</accession>
<dbReference type="PANTHER" id="PTHR21240">
    <property type="entry name" value="2-AMINO-3-CARBOXYLMUCONATE-6-SEMIALDEHYDE DECARBOXYLASE"/>
    <property type="match status" value="1"/>
</dbReference>
<evidence type="ECO:0000256" key="1">
    <source>
        <dbReference type="ARBA" id="ARBA00023239"/>
    </source>
</evidence>
<keyword evidence="3" id="KW-0378">Hydrolase</keyword>
<name>B5CY81_PHOPM</name>
<dbReference type="PANTHER" id="PTHR21240:SF19">
    <property type="entry name" value="CATALYTIC_ HYDROLASE"/>
    <property type="match status" value="1"/>
</dbReference>
<evidence type="ECO:0000313" key="3">
    <source>
        <dbReference type="EMBL" id="EDY95412.1"/>
    </source>
</evidence>
<gene>
    <name evidence="3" type="ORF">BACPLE_01678</name>
</gene>
<feature type="domain" description="Amidohydrolase-related" evidence="2">
    <location>
        <begin position="15"/>
        <end position="302"/>
    </location>
</feature>
<keyword evidence="1" id="KW-0456">Lyase</keyword>
<evidence type="ECO:0000313" key="4">
    <source>
        <dbReference type="Proteomes" id="UP000003452"/>
    </source>
</evidence>
<protein>
    <submittedName>
        <fullName evidence="3">Amidohydrolase family protein</fullName>
    </submittedName>
</protein>
<comment type="caution">
    <text evidence="3">The sequence shown here is derived from an EMBL/GenBank/DDBJ whole genome shotgun (WGS) entry which is preliminary data.</text>
</comment>
<dbReference type="Proteomes" id="UP000003452">
    <property type="component" value="Unassembled WGS sequence"/>
</dbReference>
<dbReference type="HOGENOM" id="CLU_044590_2_0_10"/>
<organism evidence="3 4">
    <name type="scientific">Phocaeicola plebeius (strain DSM 17135 / JCM 12973 / CCUG 54634 / M2)</name>
    <name type="common">Bacteroides plebeius</name>
    <dbReference type="NCBI Taxonomy" id="484018"/>
    <lineage>
        <taxon>Bacteria</taxon>
        <taxon>Pseudomonadati</taxon>
        <taxon>Bacteroidota</taxon>
        <taxon>Bacteroidia</taxon>
        <taxon>Bacteroidales</taxon>
        <taxon>Bacteroidaceae</taxon>
        <taxon>Phocaeicola</taxon>
    </lineage>
</organism>
<dbReference type="EMBL" id="ABQC02000019">
    <property type="protein sequence ID" value="EDY95412.1"/>
    <property type="molecule type" value="Genomic_DNA"/>
</dbReference>
<sequence>MGKFINTVAMDYTIIDAHSHLWLYQDTEVDGLKIKTTENGQSLFMGEVRQMLPPFMIDGRNTAEVFLANMNYAQVGGAVVTQEYIDGIQNDYLLEVMTNYPDRFFVCGMCEFRKQGYFNQTVELIDKGFKAIKIPGHRLQLKDGRVMLNSDEMMKMFHLMEDKGVILSIDMIEGDLQVGEMEEIISECPGLKIAIGHFGMVTKPDWKKQIMLARHKNVMIESGGITWLFNDEFYPFNGAIRAINEAADLVGFEKLMWGSDYPRTITAITYKMSYDFVIKSKELEERSKKLFLGENAKAFYGFKNLPELPYIKNMSE</sequence>
<dbReference type="eggNOG" id="COG3618">
    <property type="taxonomic scope" value="Bacteria"/>
</dbReference>
<dbReference type="GO" id="GO:0016787">
    <property type="term" value="F:hydrolase activity"/>
    <property type="evidence" value="ECO:0007669"/>
    <property type="project" value="UniProtKB-KW"/>
</dbReference>
<dbReference type="Gene3D" id="3.20.20.140">
    <property type="entry name" value="Metal-dependent hydrolases"/>
    <property type="match status" value="1"/>
</dbReference>
<dbReference type="AlphaFoldDB" id="B5CY81"/>
<proteinExistence type="predicted"/>
<dbReference type="GO" id="GO:0016831">
    <property type="term" value="F:carboxy-lyase activity"/>
    <property type="evidence" value="ECO:0007669"/>
    <property type="project" value="InterPro"/>
</dbReference>
<dbReference type="InterPro" id="IPR006680">
    <property type="entry name" value="Amidohydro-rel"/>
</dbReference>